<dbReference type="PaxDb" id="39947-A0A0P0Y2D7"/>
<name>A0A0P0Y2D7_ORYSJ</name>
<gene>
    <name evidence="2" type="ordered locus">Os11g0473666</name>
    <name evidence="2" type="ORF">OSNPB_110473666</name>
</gene>
<reference evidence="2 3" key="2">
    <citation type="journal article" date="2013" name="Plant Cell Physiol.">
        <title>Rice Annotation Project Database (RAP-DB): an integrative and interactive database for rice genomics.</title>
        <authorList>
            <person name="Sakai H."/>
            <person name="Lee S.S."/>
            <person name="Tanaka T."/>
            <person name="Numa H."/>
            <person name="Kim J."/>
            <person name="Kawahara Y."/>
            <person name="Wakimoto H."/>
            <person name="Yang C.C."/>
            <person name="Iwamoto M."/>
            <person name="Abe T."/>
            <person name="Yamada Y."/>
            <person name="Muto A."/>
            <person name="Inokuchi H."/>
            <person name="Ikemura T."/>
            <person name="Matsumoto T."/>
            <person name="Sasaki T."/>
            <person name="Itoh T."/>
        </authorList>
    </citation>
    <scope>NUCLEOTIDE SEQUENCE [LARGE SCALE GENOMIC DNA]</scope>
    <source>
        <strain evidence="3">cv. Nipponbare</strain>
    </source>
</reference>
<keyword evidence="3" id="KW-1185">Reference proteome</keyword>
<evidence type="ECO:0000313" key="3">
    <source>
        <dbReference type="Proteomes" id="UP000059680"/>
    </source>
</evidence>
<protein>
    <submittedName>
        <fullName evidence="2">Os11g0473666 protein</fullName>
    </submittedName>
</protein>
<dbReference type="Proteomes" id="UP000059680">
    <property type="component" value="Chromosome 11"/>
</dbReference>
<accession>A0A0P0Y2D7</accession>
<evidence type="ECO:0000313" key="2">
    <source>
        <dbReference type="EMBL" id="BAT14000.1"/>
    </source>
</evidence>
<proteinExistence type="predicted"/>
<dbReference type="InParanoid" id="A0A0P0Y2D7"/>
<evidence type="ECO:0000256" key="1">
    <source>
        <dbReference type="SAM" id="MobiDB-lite"/>
    </source>
</evidence>
<organism evidence="2 3">
    <name type="scientific">Oryza sativa subsp. japonica</name>
    <name type="common">Rice</name>
    <dbReference type="NCBI Taxonomy" id="39947"/>
    <lineage>
        <taxon>Eukaryota</taxon>
        <taxon>Viridiplantae</taxon>
        <taxon>Streptophyta</taxon>
        <taxon>Embryophyta</taxon>
        <taxon>Tracheophyta</taxon>
        <taxon>Spermatophyta</taxon>
        <taxon>Magnoliopsida</taxon>
        <taxon>Liliopsida</taxon>
        <taxon>Poales</taxon>
        <taxon>Poaceae</taxon>
        <taxon>BOP clade</taxon>
        <taxon>Oryzoideae</taxon>
        <taxon>Oryzeae</taxon>
        <taxon>Oryzinae</taxon>
        <taxon>Oryza</taxon>
        <taxon>Oryza sativa</taxon>
    </lineage>
</organism>
<dbReference type="EMBL" id="AP014967">
    <property type="protein sequence ID" value="BAT14000.1"/>
    <property type="molecule type" value="Genomic_DNA"/>
</dbReference>
<reference evidence="3" key="1">
    <citation type="journal article" date="2005" name="Nature">
        <title>The map-based sequence of the rice genome.</title>
        <authorList>
            <consortium name="International rice genome sequencing project (IRGSP)"/>
            <person name="Matsumoto T."/>
            <person name="Wu J."/>
            <person name="Kanamori H."/>
            <person name="Katayose Y."/>
            <person name="Fujisawa M."/>
            <person name="Namiki N."/>
            <person name="Mizuno H."/>
            <person name="Yamamoto K."/>
            <person name="Antonio B.A."/>
            <person name="Baba T."/>
            <person name="Sakata K."/>
            <person name="Nagamura Y."/>
            <person name="Aoki H."/>
            <person name="Arikawa K."/>
            <person name="Arita K."/>
            <person name="Bito T."/>
            <person name="Chiden Y."/>
            <person name="Fujitsuka N."/>
            <person name="Fukunaka R."/>
            <person name="Hamada M."/>
            <person name="Harada C."/>
            <person name="Hayashi A."/>
            <person name="Hijishita S."/>
            <person name="Honda M."/>
            <person name="Hosokawa S."/>
            <person name="Ichikawa Y."/>
            <person name="Idonuma A."/>
            <person name="Iijima M."/>
            <person name="Ikeda M."/>
            <person name="Ikeno M."/>
            <person name="Ito K."/>
            <person name="Ito S."/>
            <person name="Ito T."/>
            <person name="Ito Y."/>
            <person name="Ito Y."/>
            <person name="Iwabuchi A."/>
            <person name="Kamiya K."/>
            <person name="Karasawa W."/>
            <person name="Kurita K."/>
            <person name="Katagiri S."/>
            <person name="Kikuta A."/>
            <person name="Kobayashi H."/>
            <person name="Kobayashi N."/>
            <person name="Machita K."/>
            <person name="Maehara T."/>
            <person name="Masukawa M."/>
            <person name="Mizubayashi T."/>
            <person name="Mukai Y."/>
            <person name="Nagasaki H."/>
            <person name="Nagata Y."/>
            <person name="Naito S."/>
            <person name="Nakashima M."/>
            <person name="Nakama Y."/>
            <person name="Nakamichi Y."/>
            <person name="Nakamura M."/>
            <person name="Meguro A."/>
            <person name="Negishi M."/>
            <person name="Ohta I."/>
            <person name="Ohta T."/>
            <person name="Okamoto M."/>
            <person name="Ono N."/>
            <person name="Saji S."/>
            <person name="Sakaguchi M."/>
            <person name="Sakai K."/>
            <person name="Shibata M."/>
            <person name="Shimokawa T."/>
            <person name="Song J."/>
            <person name="Takazaki Y."/>
            <person name="Terasawa K."/>
            <person name="Tsugane M."/>
            <person name="Tsuji K."/>
            <person name="Ueda S."/>
            <person name="Waki K."/>
            <person name="Yamagata H."/>
            <person name="Yamamoto M."/>
            <person name="Yamamoto S."/>
            <person name="Yamane H."/>
            <person name="Yoshiki S."/>
            <person name="Yoshihara R."/>
            <person name="Yukawa K."/>
            <person name="Zhong H."/>
            <person name="Yano M."/>
            <person name="Yuan Q."/>
            <person name="Ouyang S."/>
            <person name="Liu J."/>
            <person name="Jones K.M."/>
            <person name="Gansberger K."/>
            <person name="Moffat K."/>
            <person name="Hill J."/>
            <person name="Bera J."/>
            <person name="Fadrosh D."/>
            <person name="Jin S."/>
            <person name="Johri S."/>
            <person name="Kim M."/>
            <person name="Overton L."/>
            <person name="Reardon M."/>
            <person name="Tsitrin T."/>
            <person name="Vuong H."/>
            <person name="Weaver B."/>
            <person name="Ciecko A."/>
            <person name="Tallon L."/>
            <person name="Jackson J."/>
            <person name="Pai G."/>
            <person name="Aken S.V."/>
            <person name="Utterback T."/>
            <person name="Reidmuller S."/>
            <person name="Feldblyum T."/>
            <person name="Hsiao J."/>
            <person name="Zismann V."/>
            <person name="Iobst S."/>
            <person name="de Vazeille A.R."/>
            <person name="Buell C.R."/>
            <person name="Ying K."/>
            <person name="Li Y."/>
            <person name="Lu T."/>
            <person name="Huang Y."/>
            <person name="Zhao Q."/>
            <person name="Feng Q."/>
            <person name="Zhang L."/>
            <person name="Zhu J."/>
            <person name="Weng Q."/>
            <person name="Mu J."/>
            <person name="Lu Y."/>
            <person name="Fan D."/>
            <person name="Liu Y."/>
            <person name="Guan J."/>
            <person name="Zhang Y."/>
            <person name="Yu S."/>
            <person name="Liu X."/>
            <person name="Zhang Y."/>
            <person name="Hong G."/>
            <person name="Han B."/>
            <person name="Choisne N."/>
            <person name="Demange N."/>
            <person name="Orjeda G."/>
            <person name="Samain S."/>
            <person name="Cattolico L."/>
            <person name="Pelletier E."/>
            <person name="Couloux A."/>
            <person name="Segurens B."/>
            <person name="Wincker P."/>
            <person name="D'Hont A."/>
            <person name="Scarpelli C."/>
            <person name="Weissenbach J."/>
            <person name="Salanoubat M."/>
            <person name="Quetier F."/>
            <person name="Yu Y."/>
            <person name="Kim H.R."/>
            <person name="Rambo T."/>
            <person name="Currie J."/>
            <person name="Collura K."/>
            <person name="Luo M."/>
            <person name="Yang T."/>
            <person name="Ammiraju J.S.S."/>
            <person name="Engler F."/>
            <person name="Soderlund C."/>
            <person name="Wing R.A."/>
            <person name="Palmer L.E."/>
            <person name="de la Bastide M."/>
            <person name="Spiegel L."/>
            <person name="Nascimento L."/>
            <person name="Zutavern T."/>
            <person name="O'Shaughnessy A."/>
            <person name="Dike S."/>
            <person name="Dedhia N."/>
            <person name="Preston R."/>
            <person name="Balija V."/>
            <person name="McCombie W.R."/>
            <person name="Chow T."/>
            <person name="Chen H."/>
            <person name="Chung M."/>
            <person name="Chen C."/>
            <person name="Shaw J."/>
            <person name="Wu H."/>
            <person name="Hsiao K."/>
            <person name="Chao Y."/>
            <person name="Chu M."/>
            <person name="Cheng C."/>
            <person name="Hour A."/>
            <person name="Lee P."/>
            <person name="Lin S."/>
            <person name="Lin Y."/>
            <person name="Liou J."/>
            <person name="Liu S."/>
            <person name="Hsing Y."/>
            <person name="Raghuvanshi S."/>
            <person name="Mohanty A."/>
            <person name="Bharti A.K."/>
            <person name="Gaur A."/>
            <person name="Gupta V."/>
            <person name="Kumar D."/>
            <person name="Ravi V."/>
            <person name="Vij S."/>
            <person name="Kapur A."/>
            <person name="Khurana P."/>
            <person name="Khurana P."/>
            <person name="Khurana J.P."/>
            <person name="Tyagi A.K."/>
            <person name="Gaikwad K."/>
            <person name="Singh A."/>
            <person name="Dalal V."/>
            <person name="Srivastava S."/>
            <person name="Dixit A."/>
            <person name="Pal A.K."/>
            <person name="Ghazi I.A."/>
            <person name="Yadav M."/>
            <person name="Pandit A."/>
            <person name="Bhargava A."/>
            <person name="Sureshbabu K."/>
            <person name="Batra K."/>
            <person name="Sharma T.R."/>
            <person name="Mohapatra T."/>
            <person name="Singh N.K."/>
            <person name="Messing J."/>
            <person name="Nelson A.B."/>
            <person name="Fuks G."/>
            <person name="Kavchok S."/>
            <person name="Keizer G."/>
            <person name="Linton E."/>
            <person name="Llaca V."/>
            <person name="Song R."/>
            <person name="Tanyolac B."/>
            <person name="Young S."/>
            <person name="Ho-Il K."/>
            <person name="Hahn J.H."/>
            <person name="Sangsakoo G."/>
            <person name="Vanavichit A."/>
            <person name="de Mattos Luiz.A.T."/>
            <person name="Zimmer P.D."/>
            <person name="Malone G."/>
            <person name="Dellagostin O."/>
            <person name="de Oliveira A.C."/>
            <person name="Bevan M."/>
            <person name="Bancroft I."/>
            <person name="Minx P."/>
            <person name="Cordum H."/>
            <person name="Wilson R."/>
            <person name="Cheng Z."/>
            <person name="Jin W."/>
            <person name="Jiang J."/>
            <person name="Leong S.A."/>
            <person name="Iwama H."/>
            <person name="Gojobori T."/>
            <person name="Itoh T."/>
            <person name="Niimura Y."/>
            <person name="Fujii Y."/>
            <person name="Habara T."/>
            <person name="Sakai H."/>
            <person name="Sato Y."/>
            <person name="Wilson G."/>
            <person name="Kumar K."/>
            <person name="McCouch S."/>
            <person name="Juretic N."/>
            <person name="Hoen D."/>
            <person name="Wright S."/>
            <person name="Bruskiewich R."/>
            <person name="Bureau T."/>
            <person name="Miyao A."/>
            <person name="Hirochika H."/>
            <person name="Nishikawa T."/>
            <person name="Kadowaki K."/>
            <person name="Sugiura M."/>
            <person name="Burr B."/>
            <person name="Sasaki T."/>
        </authorList>
    </citation>
    <scope>NUCLEOTIDE SEQUENCE [LARGE SCALE GENOMIC DNA]</scope>
    <source>
        <strain evidence="3">cv. Nipponbare</strain>
    </source>
</reference>
<reference evidence="2 3" key="3">
    <citation type="journal article" date="2013" name="Rice">
        <title>Improvement of the Oryza sativa Nipponbare reference genome using next generation sequence and optical map data.</title>
        <authorList>
            <person name="Kawahara Y."/>
            <person name="de la Bastide M."/>
            <person name="Hamilton J.P."/>
            <person name="Kanamori H."/>
            <person name="McCombie W.R."/>
            <person name="Ouyang S."/>
            <person name="Schwartz D.C."/>
            <person name="Tanaka T."/>
            <person name="Wu J."/>
            <person name="Zhou S."/>
            <person name="Childs K.L."/>
            <person name="Davidson R.M."/>
            <person name="Lin H."/>
            <person name="Quesada-Ocampo L."/>
            <person name="Vaillancourt B."/>
            <person name="Sakai H."/>
            <person name="Lee S.S."/>
            <person name="Kim J."/>
            <person name="Numa H."/>
            <person name="Itoh T."/>
            <person name="Buell C.R."/>
            <person name="Matsumoto T."/>
        </authorList>
    </citation>
    <scope>NUCLEOTIDE SEQUENCE [LARGE SCALE GENOMIC DNA]</scope>
    <source>
        <strain evidence="3">cv. Nipponbare</strain>
    </source>
</reference>
<sequence>MSAGEYGGGVAVTADGERRASTTSRCLALAAVRLTAALQGLEMATARSLGSPAAPPTPLAPMLQRGLSAAAAAFPALAARCCSPSAGRMKEMK</sequence>
<feature type="compositionally biased region" description="Gly residues" evidence="1">
    <location>
        <begin position="1"/>
        <end position="10"/>
    </location>
</feature>
<dbReference type="AlphaFoldDB" id="A0A0P0Y2D7"/>
<feature type="region of interest" description="Disordered" evidence="1">
    <location>
        <begin position="1"/>
        <end position="20"/>
    </location>
</feature>